<dbReference type="InterPro" id="IPR027417">
    <property type="entry name" value="P-loop_NTPase"/>
</dbReference>
<keyword evidence="10" id="KW-1185">Reference proteome</keyword>
<evidence type="ECO:0000256" key="6">
    <source>
        <dbReference type="ARBA" id="ARBA00023136"/>
    </source>
</evidence>
<keyword evidence="2 7" id="KW-0812">Transmembrane</keyword>
<feature type="transmembrane region" description="Helical" evidence="7">
    <location>
        <begin position="766"/>
        <end position="786"/>
    </location>
</feature>
<dbReference type="SMART" id="SM00382">
    <property type="entry name" value="AAA"/>
    <property type="match status" value="1"/>
</dbReference>
<keyword evidence="6 7" id="KW-0472">Membrane</keyword>
<dbReference type="PROSITE" id="PS00211">
    <property type="entry name" value="ABC_TRANSPORTER_1"/>
    <property type="match status" value="1"/>
</dbReference>
<dbReference type="FunFam" id="3.40.50.300:FF:000264">
    <property type="entry name" value="ATP-binding cassette, sub-family A (ABC1), member 1"/>
    <property type="match status" value="1"/>
</dbReference>
<evidence type="ECO:0000256" key="4">
    <source>
        <dbReference type="ARBA" id="ARBA00022840"/>
    </source>
</evidence>
<name>A0AAW0PM53_9GOBI</name>
<dbReference type="PANTHER" id="PTHR19229">
    <property type="entry name" value="ATP-BINDING CASSETTE TRANSPORTER SUBFAMILY A ABCA"/>
    <property type="match status" value="1"/>
</dbReference>
<reference evidence="10" key="1">
    <citation type="submission" date="2024-04" db="EMBL/GenBank/DDBJ databases">
        <title>Salinicola lusitanus LLJ914,a marine bacterium isolated from the Okinawa Trough.</title>
        <authorList>
            <person name="Li J."/>
        </authorList>
    </citation>
    <scope>NUCLEOTIDE SEQUENCE [LARGE SCALE GENOMIC DNA]</scope>
</reference>
<dbReference type="Pfam" id="PF23321">
    <property type="entry name" value="R1_ABCA1"/>
    <property type="match status" value="1"/>
</dbReference>
<dbReference type="PANTHER" id="PTHR19229:SF34">
    <property type="entry name" value="PHOSPHOLIPID-TRANSPORTING ATPASE ABCA1"/>
    <property type="match status" value="1"/>
</dbReference>
<accession>A0AAW0PM53</accession>
<dbReference type="InterPro" id="IPR026082">
    <property type="entry name" value="ABCA"/>
</dbReference>
<comment type="caution">
    <text evidence="9">The sequence shown here is derived from an EMBL/GenBank/DDBJ whole genome shotgun (WGS) entry which is preliminary data.</text>
</comment>
<dbReference type="Pfam" id="PF13304">
    <property type="entry name" value="AAA_21"/>
    <property type="match status" value="1"/>
</dbReference>
<evidence type="ECO:0000256" key="7">
    <source>
        <dbReference type="SAM" id="Phobius"/>
    </source>
</evidence>
<dbReference type="Pfam" id="PF12698">
    <property type="entry name" value="ABC2_membrane_3"/>
    <property type="match status" value="1"/>
</dbReference>
<feature type="domain" description="ABC transporter" evidence="8">
    <location>
        <begin position="919"/>
        <end position="1150"/>
    </location>
</feature>
<protein>
    <recommendedName>
        <fullName evidence="8">ABC transporter domain-containing protein</fullName>
    </recommendedName>
</protein>
<feature type="transmembrane region" description="Helical" evidence="7">
    <location>
        <begin position="73"/>
        <end position="94"/>
    </location>
</feature>
<dbReference type="SUPFAM" id="SSF52540">
    <property type="entry name" value="P-loop containing nucleoside triphosphate hydrolases"/>
    <property type="match status" value="2"/>
</dbReference>
<evidence type="ECO:0000259" key="8">
    <source>
        <dbReference type="PROSITE" id="PS50893"/>
    </source>
</evidence>
<dbReference type="InterPro" id="IPR013525">
    <property type="entry name" value="ABC2_TM"/>
</dbReference>
<dbReference type="Pfam" id="PF00005">
    <property type="entry name" value="ABC_tran"/>
    <property type="match status" value="1"/>
</dbReference>
<dbReference type="InterPro" id="IPR003439">
    <property type="entry name" value="ABC_transporter-like_ATP-bd"/>
</dbReference>
<evidence type="ECO:0000256" key="1">
    <source>
        <dbReference type="ARBA" id="ARBA00004141"/>
    </source>
</evidence>
<dbReference type="GO" id="GO:0090554">
    <property type="term" value="F:phosphatidylcholine floppase activity"/>
    <property type="evidence" value="ECO:0007669"/>
    <property type="project" value="TreeGrafter"/>
</dbReference>
<dbReference type="CDD" id="cd03263">
    <property type="entry name" value="ABC_subfamily_A"/>
    <property type="match status" value="1"/>
</dbReference>
<keyword evidence="5 7" id="KW-1133">Transmembrane helix</keyword>
<organism evidence="9 10">
    <name type="scientific">Mugilogobius chulae</name>
    <name type="common">yellowstripe goby</name>
    <dbReference type="NCBI Taxonomy" id="88201"/>
    <lineage>
        <taxon>Eukaryota</taxon>
        <taxon>Metazoa</taxon>
        <taxon>Chordata</taxon>
        <taxon>Craniata</taxon>
        <taxon>Vertebrata</taxon>
        <taxon>Euteleostomi</taxon>
        <taxon>Actinopterygii</taxon>
        <taxon>Neopterygii</taxon>
        <taxon>Teleostei</taxon>
        <taxon>Neoteleostei</taxon>
        <taxon>Acanthomorphata</taxon>
        <taxon>Gobiaria</taxon>
        <taxon>Gobiiformes</taxon>
        <taxon>Gobioidei</taxon>
        <taxon>Gobiidae</taxon>
        <taxon>Gobionellinae</taxon>
        <taxon>Mugilogobius</taxon>
    </lineage>
</organism>
<evidence type="ECO:0000313" key="10">
    <source>
        <dbReference type="Proteomes" id="UP001460270"/>
    </source>
</evidence>
<dbReference type="Gene3D" id="3.40.50.300">
    <property type="entry name" value="P-loop containing nucleotide triphosphate hydrolases"/>
    <property type="match status" value="2"/>
</dbReference>
<dbReference type="InterPro" id="IPR003959">
    <property type="entry name" value="ATPase_AAA_core"/>
</dbReference>
<dbReference type="InterPro" id="IPR003593">
    <property type="entry name" value="AAA+_ATPase"/>
</dbReference>
<feature type="transmembrane region" description="Helical" evidence="7">
    <location>
        <begin position="798"/>
        <end position="817"/>
    </location>
</feature>
<feature type="transmembrane region" description="Helical" evidence="7">
    <location>
        <begin position="702"/>
        <end position="725"/>
    </location>
</feature>
<evidence type="ECO:0000256" key="2">
    <source>
        <dbReference type="ARBA" id="ARBA00022692"/>
    </source>
</evidence>
<feature type="transmembrane region" description="Helical" evidence="7">
    <location>
        <begin position="737"/>
        <end position="760"/>
    </location>
</feature>
<dbReference type="InterPro" id="IPR056264">
    <property type="entry name" value="R2_ABCA1-4-like"/>
</dbReference>
<evidence type="ECO:0000256" key="3">
    <source>
        <dbReference type="ARBA" id="ARBA00022741"/>
    </source>
</evidence>
<dbReference type="PROSITE" id="PS50893">
    <property type="entry name" value="ABC_TRANSPORTER_2"/>
    <property type="match status" value="2"/>
</dbReference>
<comment type="subcellular location">
    <subcellularLocation>
        <location evidence="1">Membrane</location>
        <topology evidence="1">Multi-pass membrane protein</topology>
    </subcellularLocation>
</comment>
<dbReference type="EMBL" id="JBBPFD010000004">
    <property type="protein sequence ID" value="KAK7929326.1"/>
    <property type="molecule type" value="Genomic_DNA"/>
</dbReference>
<proteinExistence type="predicted"/>
<evidence type="ECO:0000313" key="9">
    <source>
        <dbReference type="EMBL" id="KAK7929326.1"/>
    </source>
</evidence>
<dbReference type="GO" id="GO:0090556">
    <property type="term" value="F:phosphatidylserine floppase activity"/>
    <property type="evidence" value="ECO:0007669"/>
    <property type="project" value="TreeGrafter"/>
</dbReference>
<sequence length="1798" mass="202278">MTAGYLSASLLRTEAHYKTLAKEKGPFYQTHSKQDPRSWSGLSEEDSDMAVSTQLGLLLWKNFTYRRRQTLQLLIEIIWPLFIFFILISVRIHYPPYEQHECHFPNKAMPSAGTLPWVQGIICNANNPCFRSSTPGESPGMVGNFNDSIISRLITDAKKILLYSQNDKSYEGYKGLVRALRKLQKNTARFKLKDFLRDNETLSHFLHHNASLPRHDLRQIVEADVNLEKVLTKGFGFHLRDLCNTTPLEEFVHIADHNVSKKTQEIICKSSSEWLNKAQSHFLSNLDFLKPIRKDVKSDPKVVQEVSAATDSLLESLGALAVEALFGNHGNDSDIEPVSVYDNSSTPYCNNLMRSLESSPISRMIWRALKPLLMGKILYTPDTPATQRIIHEVNKTFQELGVLRDLGGMWEEMRPKIWNFMENSEEMDLVRTLLQNNASASFFSSQLTGTDWKVSDVARFLSKVSEGPISAGAGYTWREIFNETDQAIQTISRFMECVNLDKLEPVANEERLVNKSMGLLDNQKFWAGIVFPDISHGSSSSDLPPNVNYKIRMDIDNVERTNKIKDAYWDPGPRADPFEDLRYVWGGFSYLQDVIEHGIIRAITGTKEKLESIFNRCPILVMWMTCKQTFSVEILHYYAKLGKILILFFIFRFLRVMSRSMPLFMTLAWMYSVAIIIKGVVYEKEARLKETMRIMGLNNGTLWLSWFISSLIPLLISAGLLVMLLKMGNLLPYSDSGVVFLFLGSFGVVTIMQCFLISTLFSRANLAAACGGIIYFTLYLPYVLCVAWQDYVGYGAKIVVSLLSPVAFGFGCEYFALFEEQGVGIQWSNLLASPLEEDSYNLTTSISLMLFDAVLYGIMTWYIEAVFPGQYGIPRPWYFPFTRTYWCGEKENRNLSSSQSKNPEDLCIEEEPAHIEPGVYIENLVKVYSHGNKLAVDGLTLRFYEGQITSFLGHNGAGKTTTMSILTGLFPPTSGTAYILGKDIRNELSTIRQNLGVCPQHNVLFSMLTVEEHIWFYARLKGLPEDKVKAEMEQIVNDVGLPHKRTSRTSTLSGGMQRKLSVALAFVGGSKVVILDEPTAGVDPYARRGIWDLLLKYRQGRTIILSTHHMDEADILGDPVLCWLLPFLKTHLGTGYYLTLVKRDYDLTLQSCRNSASTVSYTKKVEKEDSVSESSSDAGLGSEPESETTTIDVSLISNVIFKHVPDARMVEDLGHELTYILPYQSAKDGAFVELFHELDDRLTDLGISSYGISDTTLESLLNLFFSVQIFLKVAEDSGVDAVELSESRETDWLSGTDGKGSYQVKGWSLKRQQFVALLWKRFLYARRSRKGFFAQIVLPAVFVCIALVFSLIVPPFGKYPSLALHPSMYGEQFTFISNDMPEDLHINKLQRVLTEKPGFGTQCMEGDPIPDAPCTTVEEEWSIPEVPLSVTEMFENGNWTMQNPSPLCSCSCGGRKKMLPECPAGAGGLPPPQTKISETGILQNLTGRNVSDYLVKTYAQIIGKRSTKPLSLGSSVERSVRTRCSVPKHDRGLACVSSTVTFRKVSRTARQLIAFLMRLQYKVCRGIRKLGLVKYVDKSAGSYSGGNMRKLSTAIALIGGPPVVFLDEPTTGMDPKARRALWNAILSIIKEGRSVVLTSHSMEECEALCTRMAIMVNGRFRCLGSVQHLKNKFGDGYTIILRVAGPDPDLRPVMEFIEQELPGSTLKEKHRNMLQYQLPSSLTSLARIFSLLSKNKDTLSIEDYSVSQTTLDQVFVNFAKDQSDEDHIHLNKRDAVVVDISQLNSFLMDMDLHKARAL</sequence>
<dbReference type="Proteomes" id="UP001460270">
    <property type="component" value="Unassembled WGS sequence"/>
</dbReference>
<keyword evidence="3" id="KW-0547">Nucleotide-binding</keyword>
<dbReference type="GO" id="GO:0016887">
    <property type="term" value="F:ATP hydrolysis activity"/>
    <property type="evidence" value="ECO:0007669"/>
    <property type="project" value="InterPro"/>
</dbReference>
<dbReference type="GO" id="GO:0140359">
    <property type="term" value="F:ABC-type transporter activity"/>
    <property type="evidence" value="ECO:0007669"/>
    <property type="project" value="InterPro"/>
</dbReference>
<feature type="transmembrane region" description="Helical" evidence="7">
    <location>
        <begin position="1331"/>
        <end position="1353"/>
    </location>
</feature>
<dbReference type="InterPro" id="IPR017871">
    <property type="entry name" value="ABC_transporter-like_CS"/>
</dbReference>
<gene>
    <name evidence="9" type="ORF">WMY93_005721</name>
</gene>
<dbReference type="GO" id="GO:0005524">
    <property type="term" value="F:ATP binding"/>
    <property type="evidence" value="ECO:0007669"/>
    <property type="project" value="UniProtKB-KW"/>
</dbReference>
<feature type="transmembrane region" description="Helical" evidence="7">
    <location>
        <begin position="661"/>
        <end position="682"/>
    </location>
</feature>
<dbReference type="GO" id="GO:0016020">
    <property type="term" value="C:membrane"/>
    <property type="evidence" value="ECO:0007669"/>
    <property type="project" value="UniProtKB-SubCell"/>
</dbReference>
<keyword evidence="4" id="KW-0067">ATP-binding</keyword>
<evidence type="ECO:0000256" key="5">
    <source>
        <dbReference type="ARBA" id="ARBA00022989"/>
    </source>
</evidence>
<feature type="domain" description="ABC transporter" evidence="8">
    <location>
        <begin position="1464"/>
        <end position="1682"/>
    </location>
</feature>
<dbReference type="GO" id="GO:0033700">
    <property type="term" value="P:phospholipid efflux"/>
    <property type="evidence" value="ECO:0007669"/>
    <property type="project" value="TreeGrafter"/>
</dbReference>